<gene>
    <name evidence="1" type="ORF">SK608_1086</name>
</gene>
<accession>A0A081QYH1</accession>
<comment type="caution">
    <text evidence="1">The sequence shown here is derived from an EMBL/GenBank/DDBJ whole genome shotgun (WGS) entry which is preliminary data.</text>
</comment>
<sequence>MIYKESMMSDFFVEWFKMQLLPALNTPHVMLVFIPSISWMNCASKIDTFSYLYSLIPQI</sequence>
<organism evidence="1 2">
    <name type="scientific">Streptococcus mitis</name>
    <dbReference type="NCBI Taxonomy" id="28037"/>
    <lineage>
        <taxon>Bacteria</taxon>
        <taxon>Bacillati</taxon>
        <taxon>Bacillota</taxon>
        <taxon>Bacilli</taxon>
        <taxon>Lactobacillales</taxon>
        <taxon>Streptococcaceae</taxon>
        <taxon>Streptococcus</taxon>
        <taxon>Streptococcus mitis group</taxon>
    </lineage>
</organism>
<dbReference type="Proteomes" id="UP000028022">
    <property type="component" value="Unassembled WGS sequence"/>
</dbReference>
<evidence type="ECO:0000313" key="2">
    <source>
        <dbReference type="Proteomes" id="UP000028022"/>
    </source>
</evidence>
<reference evidence="1 2" key="1">
    <citation type="submission" date="2014-05" db="EMBL/GenBank/DDBJ databases">
        <authorList>
            <person name="Daugherty S.C."/>
            <person name="Tallon L.J."/>
            <person name="Sadzewicz L."/>
            <person name="Kilian M."/>
            <person name="Tettelin H."/>
        </authorList>
    </citation>
    <scope>NUCLEOTIDE SEQUENCE [LARGE SCALE GENOMIC DNA]</scope>
    <source>
        <strain evidence="1 2">SK608</strain>
    </source>
</reference>
<dbReference type="AlphaFoldDB" id="A0A081QYH1"/>
<evidence type="ECO:0000313" key="1">
    <source>
        <dbReference type="EMBL" id="KEQ47994.1"/>
    </source>
</evidence>
<proteinExistence type="predicted"/>
<name>A0A081QYH1_STRMT</name>
<protein>
    <submittedName>
        <fullName evidence="1">Transposase</fullName>
    </submittedName>
</protein>
<dbReference type="EMBL" id="JPFZ01000009">
    <property type="protein sequence ID" value="KEQ47994.1"/>
    <property type="molecule type" value="Genomic_DNA"/>
</dbReference>